<dbReference type="InterPro" id="IPR051678">
    <property type="entry name" value="AGP_Transferase"/>
</dbReference>
<name>A0A2T3YR55_TRIA4</name>
<dbReference type="EMBL" id="KZ679283">
    <property type="protein sequence ID" value="PTB35048.1"/>
    <property type="molecule type" value="Genomic_DNA"/>
</dbReference>
<dbReference type="SUPFAM" id="SSF56112">
    <property type="entry name" value="Protein kinase-like (PK-like)"/>
    <property type="match status" value="1"/>
</dbReference>
<sequence>MGENDQLPKFPNFSYLDAVIGKEIHNFWGNRVLEHISSKGKLLALKVSSPDGLDRSQGDMMNYAAEHGVLAPKVFGTYDIVAKKPIARVMVSGRVPGIPLVDTWRDMSQHDQTSIKEQLRAQIRHMRTLTQPIIGRVNQQPTRNLYDTTFTRYCGPFEDEKSFDDWCLTRLYGGGFQQKKWQRILEKQRRTSSGKFVLTHGDLSPRNILVQGSTITGIIDWELSGFFPEYVEYAVAVGLNSGMEKWWIPVLQEVLEPCSKDMIKFTGLIEERVGSY</sequence>
<reference evidence="2 3" key="1">
    <citation type="submission" date="2016-07" db="EMBL/GenBank/DDBJ databases">
        <title>Multiple horizontal gene transfer events from other fungi enriched the ability of initially mycotrophic Trichoderma (Ascomycota) to feed on dead plant biomass.</title>
        <authorList>
            <consortium name="DOE Joint Genome Institute"/>
            <person name="Aerts A."/>
            <person name="Atanasova L."/>
            <person name="Chenthamara K."/>
            <person name="Zhang J."/>
            <person name="Grujic M."/>
            <person name="Henrissat B."/>
            <person name="Kuo A."/>
            <person name="Salamov A."/>
            <person name="Lipzen A."/>
            <person name="Labutti K."/>
            <person name="Barry K."/>
            <person name="Miao Y."/>
            <person name="Rahimi M.J."/>
            <person name="Shen Q."/>
            <person name="Grigoriev I.V."/>
            <person name="Kubicek C.P."/>
            <person name="Druzhinina I.S."/>
        </authorList>
    </citation>
    <scope>NUCLEOTIDE SEQUENCE [LARGE SCALE GENOMIC DNA]</scope>
    <source>
        <strain evidence="2 3">CBS 433.97</strain>
    </source>
</reference>
<evidence type="ECO:0000313" key="3">
    <source>
        <dbReference type="Proteomes" id="UP000240493"/>
    </source>
</evidence>
<feature type="domain" description="Aminoglycoside phosphotransferase" evidence="1">
    <location>
        <begin position="56"/>
        <end position="252"/>
    </location>
</feature>
<proteinExistence type="predicted"/>
<dbReference type="Pfam" id="PF01636">
    <property type="entry name" value="APH"/>
    <property type="match status" value="1"/>
</dbReference>
<dbReference type="Gene3D" id="3.30.200.150">
    <property type="match status" value="1"/>
</dbReference>
<accession>A0A2T3YR55</accession>
<dbReference type="PANTHER" id="PTHR21310">
    <property type="entry name" value="AMINOGLYCOSIDE PHOSPHOTRANSFERASE-RELATED-RELATED"/>
    <property type="match status" value="1"/>
</dbReference>
<gene>
    <name evidence="2" type="ORF">M441DRAFT_205662</name>
</gene>
<dbReference type="Gene3D" id="3.90.1200.10">
    <property type="match status" value="1"/>
</dbReference>
<protein>
    <recommendedName>
        <fullName evidence="1">Aminoglycoside phosphotransferase domain-containing protein</fullName>
    </recommendedName>
</protein>
<dbReference type="Proteomes" id="UP000240493">
    <property type="component" value="Unassembled WGS sequence"/>
</dbReference>
<evidence type="ECO:0000313" key="2">
    <source>
        <dbReference type="EMBL" id="PTB35048.1"/>
    </source>
</evidence>
<evidence type="ECO:0000259" key="1">
    <source>
        <dbReference type="Pfam" id="PF01636"/>
    </source>
</evidence>
<dbReference type="PANTHER" id="PTHR21310:SF55">
    <property type="entry name" value="AMINOGLYCOSIDE PHOSPHOTRANSFERASE DOMAIN-CONTAINING PROTEIN"/>
    <property type="match status" value="1"/>
</dbReference>
<dbReference type="OrthoDB" id="5598852at2759"/>
<dbReference type="InterPro" id="IPR002575">
    <property type="entry name" value="Aminoglycoside_PTrfase"/>
</dbReference>
<dbReference type="InterPro" id="IPR011009">
    <property type="entry name" value="Kinase-like_dom_sf"/>
</dbReference>
<keyword evidence="3" id="KW-1185">Reference proteome</keyword>
<dbReference type="AlphaFoldDB" id="A0A2T3YR55"/>
<organism evidence="2 3">
    <name type="scientific">Trichoderma asperellum (strain ATCC 204424 / CBS 433.97 / NBRC 101777)</name>
    <dbReference type="NCBI Taxonomy" id="1042311"/>
    <lineage>
        <taxon>Eukaryota</taxon>
        <taxon>Fungi</taxon>
        <taxon>Dikarya</taxon>
        <taxon>Ascomycota</taxon>
        <taxon>Pezizomycotina</taxon>
        <taxon>Sordariomycetes</taxon>
        <taxon>Hypocreomycetidae</taxon>
        <taxon>Hypocreales</taxon>
        <taxon>Hypocreaceae</taxon>
        <taxon>Trichoderma</taxon>
    </lineage>
</organism>